<keyword evidence="2" id="KW-1185">Reference proteome</keyword>
<dbReference type="AlphaFoldDB" id="A0A3S5BRP9"/>
<name>A0A3S5BRP9_9PLAT</name>
<sequence>MGPELEPSIGLSRVHTKYSQDALVLLVIMRIYYYARSSIASCQLYILLCVGSLCFAVEVCRHKCVQVKSRKAATVSTSLSECVRFEEVHLRGLFSSRRDSEAAEPAFDARLDWTNVFGHGLTLSVGRSKAGFAFDRICVICF</sequence>
<proteinExistence type="predicted"/>
<organism evidence="1 2">
    <name type="scientific">Protopolystoma xenopodis</name>
    <dbReference type="NCBI Taxonomy" id="117903"/>
    <lineage>
        <taxon>Eukaryota</taxon>
        <taxon>Metazoa</taxon>
        <taxon>Spiralia</taxon>
        <taxon>Lophotrochozoa</taxon>
        <taxon>Platyhelminthes</taxon>
        <taxon>Monogenea</taxon>
        <taxon>Polyopisthocotylea</taxon>
        <taxon>Polystomatidea</taxon>
        <taxon>Polystomatidae</taxon>
        <taxon>Protopolystoma</taxon>
    </lineage>
</organism>
<evidence type="ECO:0000313" key="1">
    <source>
        <dbReference type="EMBL" id="VEL15167.1"/>
    </source>
</evidence>
<dbReference type="Proteomes" id="UP000784294">
    <property type="component" value="Unassembled WGS sequence"/>
</dbReference>
<comment type="caution">
    <text evidence="1">The sequence shown here is derived from an EMBL/GenBank/DDBJ whole genome shotgun (WGS) entry which is preliminary data.</text>
</comment>
<evidence type="ECO:0000313" key="2">
    <source>
        <dbReference type="Proteomes" id="UP000784294"/>
    </source>
</evidence>
<dbReference type="EMBL" id="CAAALY010023686">
    <property type="protein sequence ID" value="VEL15167.1"/>
    <property type="molecule type" value="Genomic_DNA"/>
</dbReference>
<reference evidence="1" key="1">
    <citation type="submission" date="2018-11" db="EMBL/GenBank/DDBJ databases">
        <authorList>
            <consortium name="Pathogen Informatics"/>
        </authorList>
    </citation>
    <scope>NUCLEOTIDE SEQUENCE</scope>
</reference>
<accession>A0A3S5BRP9</accession>
<protein>
    <submittedName>
        <fullName evidence="1">Uncharacterized protein</fullName>
    </submittedName>
</protein>
<gene>
    <name evidence="1" type="ORF">PXEA_LOCUS8607</name>
</gene>